<dbReference type="Proteomes" id="UP000494330">
    <property type="component" value="Unassembled WGS sequence"/>
</dbReference>
<dbReference type="EMBL" id="CABVQD010000001">
    <property type="protein sequence ID" value="VWB15924.1"/>
    <property type="molecule type" value="Genomic_DNA"/>
</dbReference>
<evidence type="ECO:0000313" key="1">
    <source>
        <dbReference type="EMBL" id="VWB15924.1"/>
    </source>
</evidence>
<reference evidence="1 2" key="1">
    <citation type="submission" date="2019-09" db="EMBL/GenBank/DDBJ databases">
        <authorList>
            <person name="Depoorter E."/>
        </authorList>
    </citation>
    <scope>NUCLEOTIDE SEQUENCE [LARGE SCALE GENOMIC DNA]</scope>
    <source>
        <strain evidence="1">LMG 30113</strain>
    </source>
</reference>
<dbReference type="AlphaFoldDB" id="A0A6J5DA93"/>
<name>A0A6J5DA93_9BURK</name>
<protein>
    <submittedName>
        <fullName evidence="1">Uncharacterized protein</fullName>
    </submittedName>
</protein>
<organism evidence="1 2">
    <name type="scientific">Burkholderia paludis</name>
    <dbReference type="NCBI Taxonomy" id="1506587"/>
    <lineage>
        <taxon>Bacteria</taxon>
        <taxon>Pseudomonadati</taxon>
        <taxon>Pseudomonadota</taxon>
        <taxon>Betaproteobacteria</taxon>
        <taxon>Burkholderiales</taxon>
        <taxon>Burkholderiaceae</taxon>
        <taxon>Burkholderia</taxon>
        <taxon>Burkholderia cepacia complex</taxon>
    </lineage>
</organism>
<evidence type="ECO:0000313" key="2">
    <source>
        <dbReference type="Proteomes" id="UP000494330"/>
    </source>
</evidence>
<accession>A0A6J5DA93</accession>
<proteinExistence type="predicted"/>
<sequence>MDTTTLNVYSDNTVAYTTSKSDLSPKYWAWTRSGDEILALQIGERVYNTKDVSSVNFSRKVGSKVGNVSVQMRSGETFNVRLRAYPKASELAWLHCDTDKTCTNRVPFNIHNYNAMGNLLSGITDDDLQAILPWNSNPLQPSAYLVPTDEFWDPGRVIGAPVTNTVKFFDDAQQEKVSLLKKVDSQIQEAQHRGEVHRQDMVERQKEAVSAAQAVVATWAKEPIGEEDYCRTAFFDSSPKRSDDVVSDCQRHGRTSTGVFRKAGWVITSETPQTVNQLGVLHTMFDFRIRKVQ</sequence>
<gene>
    <name evidence="1" type="ORF">BPA30113_00453</name>
</gene>
<keyword evidence="2" id="KW-1185">Reference proteome</keyword>